<dbReference type="EMBL" id="JACVVK020000027">
    <property type="protein sequence ID" value="KAK7502252.1"/>
    <property type="molecule type" value="Genomic_DNA"/>
</dbReference>
<reference evidence="1 2" key="1">
    <citation type="journal article" date="2023" name="Sci. Data">
        <title>Genome assembly of the Korean intertidal mud-creeper Batillaria attramentaria.</title>
        <authorList>
            <person name="Patra A.K."/>
            <person name="Ho P.T."/>
            <person name="Jun S."/>
            <person name="Lee S.J."/>
            <person name="Kim Y."/>
            <person name="Won Y.J."/>
        </authorList>
    </citation>
    <scope>NUCLEOTIDE SEQUENCE [LARGE SCALE GENOMIC DNA]</scope>
    <source>
        <strain evidence="1">Wonlab-2016</strain>
    </source>
</reference>
<comment type="caution">
    <text evidence="1">The sequence shown here is derived from an EMBL/GenBank/DDBJ whole genome shotgun (WGS) entry which is preliminary data.</text>
</comment>
<gene>
    <name evidence="1" type="ORF">BaRGS_00006616</name>
</gene>
<proteinExistence type="predicted"/>
<accession>A0ABD0LSB5</accession>
<keyword evidence="2" id="KW-1185">Reference proteome</keyword>
<evidence type="ECO:0000313" key="1">
    <source>
        <dbReference type="EMBL" id="KAK7502252.1"/>
    </source>
</evidence>
<sequence length="314" mass="34959">MYLLVLQVKRPVLEALSTSLTEERALLASLATARCVLAVLTRRPSDQFVRENVQIFPFSGHRQPIRWFFLNQQSIEHAVTPDGKAEWDHYSTVVPYREQVWAQTTRSKVSTGQSLILTTELKNACKSVNPTRRSVAAMNGSLLLDTYWCATGVERLTQTPPLCVMDIARPCYFDGRTYQAGETVIIRPCLASMRCVGDNNYDDMKQLGGVCPDEKRDVDGQTGCLFDGRVYAPGESFIVQPCLAKLTCLGHNEYNSQPLGGQCPDGTVKRDVDGQTGCLFDGRVYAKNDKIIIQPCLAEMTCLGSNEYSEPKQL</sequence>
<organism evidence="1 2">
    <name type="scientific">Batillaria attramentaria</name>
    <dbReference type="NCBI Taxonomy" id="370345"/>
    <lineage>
        <taxon>Eukaryota</taxon>
        <taxon>Metazoa</taxon>
        <taxon>Spiralia</taxon>
        <taxon>Lophotrochozoa</taxon>
        <taxon>Mollusca</taxon>
        <taxon>Gastropoda</taxon>
        <taxon>Caenogastropoda</taxon>
        <taxon>Sorbeoconcha</taxon>
        <taxon>Cerithioidea</taxon>
        <taxon>Batillariidae</taxon>
        <taxon>Batillaria</taxon>
    </lineage>
</organism>
<name>A0ABD0LSB5_9CAEN</name>
<evidence type="ECO:0000313" key="2">
    <source>
        <dbReference type="Proteomes" id="UP001519460"/>
    </source>
</evidence>
<dbReference type="AlphaFoldDB" id="A0ABD0LSB5"/>
<protein>
    <submittedName>
        <fullName evidence="1">Uncharacterized protein</fullName>
    </submittedName>
</protein>
<dbReference type="Proteomes" id="UP001519460">
    <property type="component" value="Unassembled WGS sequence"/>
</dbReference>